<organism evidence="3 4">
    <name type="scientific">Perkinsus chesapeaki</name>
    <name type="common">Clam parasite</name>
    <name type="synonym">Perkinsus andrewsi</name>
    <dbReference type="NCBI Taxonomy" id="330153"/>
    <lineage>
        <taxon>Eukaryota</taxon>
        <taxon>Sar</taxon>
        <taxon>Alveolata</taxon>
        <taxon>Perkinsozoa</taxon>
        <taxon>Perkinsea</taxon>
        <taxon>Perkinsida</taxon>
        <taxon>Perkinsidae</taxon>
        <taxon>Perkinsus</taxon>
    </lineage>
</organism>
<dbReference type="EMBL" id="JAAPAO010000211">
    <property type="protein sequence ID" value="KAF4667458.1"/>
    <property type="molecule type" value="Genomic_DNA"/>
</dbReference>
<proteinExistence type="predicted"/>
<protein>
    <recommendedName>
        <fullName evidence="2">C2H2-type domain-containing protein</fullName>
    </recommendedName>
</protein>
<dbReference type="PANTHER" id="PTHR13182">
    <property type="entry name" value="ZINC FINGER PROTEIN 622"/>
    <property type="match status" value="1"/>
</dbReference>
<comment type="caution">
    <text evidence="3">The sequence shown here is derived from an EMBL/GenBank/DDBJ whole genome shotgun (WGS) entry which is preliminary data.</text>
</comment>
<dbReference type="AlphaFoldDB" id="A0A7J6M7A9"/>
<dbReference type="PANTHER" id="PTHR13182:SF8">
    <property type="entry name" value="CYTOPLASMIC 60S SUBUNIT BIOGENESIS FACTOR ZNF622"/>
    <property type="match status" value="1"/>
</dbReference>
<evidence type="ECO:0000259" key="2">
    <source>
        <dbReference type="PROSITE" id="PS50157"/>
    </source>
</evidence>
<evidence type="ECO:0000313" key="3">
    <source>
        <dbReference type="EMBL" id="KAF4667458.1"/>
    </source>
</evidence>
<evidence type="ECO:0000256" key="1">
    <source>
        <dbReference type="PROSITE-ProRule" id="PRU00042"/>
    </source>
</evidence>
<dbReference type="Proteomes" id="UP000591131">
    <property type="component" value="Unassembled WGS sequence"/>
</dbReference>
<dbReference type="SMART" id="SM00355">
    <property type="entry name" value="ZnF_C2H2"/>
    <property type="match status" value="2"/>
</dbReference>
<evidence type="ECO:0000313" key="4">
    <source>
        <dbReference type="Proteomes" id="UP000591131"/>
    </source>
</evidence>
<keyword evidence="1" id="KW-0862">Zinc</keyword>
<keyword evidence="1" id="KW-0863">Zinc-finger</keyword>
<dbReference type="PROSITE" id="PS50157">
    <property type="entry name" value="ZINC_FINGER_C2H2_2"/>
    <property type="match status" value="1"/>
</dbReference>
<keyword evidence="4" id="KW-1185">Reference proteome</keyword>
<accession>A0A7J6M7A9</accession>
<dbReference type="OrthoDB" id="19329at2759"/>
<dbReference type="InterPro" id="IPR040025">
    <property type="entry name" value="Znf622/Rei1/Reh1"/>
</dbReference>
<dbReference type="Pfam" id="PF12756">
    <property type="entry name" value="zf-C2H2_2"/>
    <property type="match status" value="1"/>
</dbReference>
<dbReference type="GO" id="GO:0042273">
    <property type="term" value="P:ribosomal large subunit biogenesis"/>
    <property type="evidence" value="ECO:0007669"/>
    <property type="project" value="TreeGrafter"/>
</dbReference>
<reference evidence="3 4" key="1">
    <citation type="submission" date="2020-04" db="EMBL/GenBank/DDBJ databases">
        <title>Perkinsus chesapeaki whole genome sequence.</title>
        <authorList>
            <person name="Bogema D.R."/>
        </authorList>
    </citation>
    <scope>NUCLEOTIDE SEQUENCE [LARGE SCALE GENOMIC DNA]</scope>
    <source>
        <strain evidence="3">ATCC PRA-425</strain>
    </source>
</reference>
<gene>
    <name evidence="3" type="ORF">FOL47_003590</name>
</gene>
<dbReference type="PROSITE" id="PS00028">
    <property type="entry name" value="ZINC_FINGER_C2H2_1"/>
    <property type="match status" value="2"/>
</dbReference>
<feature type="domain" description="C2H2-type" evidence="2">
    <location>
        <begin position="18"/>
        <end position="47"/>
    </location>
</feature>
<name>A0A7J6M7A9_PERCH</name>
<dbReference type="GO" id="GO:0030687">
    <property type="term" value="C:preribosome, large subunit precursor"/>
    <property type="evidence" value="ECO:0007669"/>
    <property type="project" value="TreeGrafter"/>
</dbReference>
<dbReference type="InterPro" id="IPR041661">
    <property type="entry name" value="ZN622/Rei1/Reh1_Znf-C2H2"/>
</dbReference>
<dbReference type="InterPro" id="IPR013087">
    <property type="entry name" value="Znf_C2H2_type"/>
</dbReference>
<keyword evidence="1" id="KW-0479">Metal-binding</keyword>
<sequence length="401" mass="45641">MATNTTATVDPADLTNDYRCNACNMDFEDSARQRDHYKSDFHVYNTKRKVAGLAPISLQVWTLRMEQLKKLAAESGDNKGTAHLKHREEGAAAMEHKEKHVPSQPPVEIVRDDKTCLFDNTQHKTVEDNLAYMSLKYSFFIPEIDYLKDLTGLLAMLTDKIYDRHQCLYCNKIYGSVGAVKSHMLDMKHTRIGTDTDELLADLDPFYDFSTSYLELQGGGPVEETEECDSDDDSDDWTEIGSVSGDEEEEDDLDEAVMQTGLRRAQILDDGSLRLPNGKVATHRMYAYIYKQRLTNDRVGDKPHEARKTLPQQKNAMLAIAGGDQSSAIMSMKTYREQKREAKSLLKSMKFMDFEAQKAQVRSNMLQKSRKGRTNRQNVTLWTYAKANRNSKRLPESSSSQ</sequence>
<dbReference type="GO" id="GO:0008270">
    <property type="term" value="F:zinc ion binding"/>
    <property type="evidence" value="ECO:0007669"/>
    <property type="project" value="UniProtKB-KW"/>
</dbReference>